<evidence type="ECO:0000313" key="1">
    <source>
        <dbReference type="EMBL" id="KJB15472.1"/>
    </source>
</evidence>
<accession>A0A0D2MCK0</accession>
<protein>
    <submittedName>
        <fullName evidence="1">Uncharacterized protein</fullName>
    </submittedName>
</protein>
<dbReference type="Proteomes" id="UP000032304">
    <property type="component" value="Chromosome 2"/>
</dbReference>
<keyword evidence="2" id="KW-1185">Reference proteome</keyword>
<proteinExistence type="predicted"/>
<name>A0A0D2MCK0_GOSRA</name>
<dbReference type="Gramene" id="KJB15472">
    <property type="protein sequence ID" value="KJB15472"/>
    <property type="gene ID" value="B456_002G179500"/>
</dbReference>
<gene>
    <name evidence="1" type="ORF">B456_002G179500</name>
</gene>
<evidence type="ECO:0000313" key="2">
    <source>
        <dbReference type="Proteomes" id="UP000032304"/>
    </source>
</evidence>
<dbReference type="EMBL" id="CM001741">
    <property type="protein sequence ID" value="KJB15472.1"/>
    <property type="molecule type" value="Genomic_DNA"/>
</dbReference>
<dbReference type="AlphaFoldDB" id="A0A0D2MCK0"/>
<organism evidence="1 2">
    <name type="scientific">Gossypium raimondii</name>
    <name type="common">Peruvian cotton</name>
    <name type="synonym">Gossypium klotzschianum subsp. raimondii</name>
    <dbReference type="NCBI Taxonomy" id="29730"/>
    <lineage>
        <taxon>Eukaryota</taxon>
        <taxon>Viridiplantae</taxon>
        <taxon>Streptophyta</taxon>
        <taxon>Embryophyta</taxon>
        <taxon>Tracheophyta</taxon>
        <taxon>Spermatophyta</taxon>
        <taxon>Magnoliopsida</taxon>
        <taxon>eudicotyledons</taxon>
        <taxon>Gunneridae</taxon>
        <taxon>Pentapetalae</taxon>
        <taxon>rosids</taxon>
        <taxon>malvids</taxon>
        <taxon>Malvales</taxon>
        <taxon>Malvaceae</taxon>
        <taxon>Malvoideae</taxon>
        <taxon>Gossypium</taxon>
    </lineage>
</organism>
<sequence length="135" mass="15795">MMNLSSGSRQQSKESKTLPYKDHFKTDTFRREKYCIKVALDLKFTSEGPECKHRDFIWMEKIIMAIFQDFEIEKKESLFSLSKRLRKRIKKPNLCEIKNISPTCCISTFSMATGILLTSLHFLPKISKKHQLGSQ</sequence>
<reference evidence="1 2" key="1">
    <citation type="journal article" date="2012" name="Nature">
        <title>Repeated polyploidization of Gossypium genomes and the evolution of spinnable cotton fibres.</title>
        <authorList>
            <person name="Paterson A.H."/>
            <person name="Wendel J.F."/>
            <person name="Gundlach H."/>
            <person name="Guo H."/>
            <person name="Jenkins J."/>
            <person name="Jin D."/>
            <person name="Llewellyn D."/>
            <person name="Showmaker K.C."/>
            <person name="Shu S."/>
            <person name="Udall J."/>
            <person name="Yoo M.J."/>
            <person name="Byers R."/>
            <person name="Chen W."/>
            <person name="Doron-Faigenboim A."/>
            <person name="Duke M.V."/>
            <person name="Gong L."/>
            <person name="Grimwood J."/>
            <person name="Grover C."/>
            <person name="Grupp K."/>
            <person name="Hu G."/>
            <person name="Lee T.H."/>
            <person name="Li J."/>
            <person name="Lin L."/>
            <person name="Liu T."/>
            <person name="Marler B.S."/>
            <person name="Page J.T."/>
            <person name="Roberts A.W."/>
            <person name="Romanel E."/>
            <person name="Sanders W.S."/>
            <person name="Szadkowski E."/>
            <person name="Tan X."/>
            <person name="Tang H."/>
            <person name="Xu C."/>
            <person name="Wang J."/>
            <person name="Wang Z."/>
            <person name="Zhang D."/>
            <person name="Zhang L."/>
            <person name="Ashrafi H."/>
            <person name="Bedon F."/>
            <person name="Bowers J.E."/>
            <person name="Brubaker C.L."/>
            <person name="Chee P.W."/>
            <person name="Das S."/>
            <person name="Gingle A.R."/>
            <person name="Haigler C.H."/>
            <person name="Harker D."/>
            <person name="Hoffmann L.V."/>
            <person name="Hovav R."/>
            <person name="Jones D.C."/>
            <person name="Lemke C."/>
            <person name="Mansoor S."/>
            <person name="ur Rahman M."/>
            <person name="Rainville L.N."/>
            <person name="Rambani A."/>
            <person name="Reddy U.K."/>
            <person name="Rong J.K."/>
            <person name="Saranga Y."/>
            <person name="Scheffler B.E."/>
            <person name="Scheffler J.A."/>
            <person name="Stelly D.M."/>
            <person name="Triplett B.A."/>
            <person name="Van Deynze A."/>
            <person name="Vaslin M.F."/>
            <person name="Waghmare V.N."/>
            <person name="Walford S.A."/>
            <person name="Wright R.J."/>
            <person name="Zaki E.A."/>
            <person name="Zhang T."/>
            <person name="Dennis E.S."/>
            <person name="Mayer K.F."/>
            <person name="Peterson D.G."/>
            <person name="Rokhsar D.S."/>
            <person name="Wang X."/>
            <person name="Schmutz J."/>
        </authorList>
    </citation>
    <scope>NUCLEOTIDE SEQUENCE [LARGE SCALE GENOMIC DNA]</scope>
</reference>